<comment type="caution">
    <text evidence="1">The sequence shown here is derived from an EMBL/GenBank/DDBJ whole genome shotgun (WGS) entry which is preliminary data.</text>
</comment>
<dbReference type="RefSeq" id="WP_280028867.1">
    <property type="nucleotide sequence ID" value="NZ_JAOCKG010000013.1"/>
</dbReference>
<accession>A0AA42WFT4</accession>
<dbReference type="EMBL" id="JAOCKG010000013">
    <property type="protein sequence ID" value="MDH2053476.1"/>
    <property type="molecule type" value="Genomic_DNA"/>
</dbReference>
<proteinExistence type="predicted"/>
<evidence type="ECO:0000313" key="1">
    <source>
        <dbReference type="EMBL" id="MDH2053476.1"/>
    </source>
</evidence>
<gene>
    <name evidence="1" type="ORF">N5K24_23930</name>
</gene>
<dbReference type="Proteomes" id="UP001161276">
    <property type="component" value="Unassembled WGS sequence"/>
</dbReference>
<protein>
    <submittedName>
        <fullName evidence="1">Uncharacterized protein</fullName>
    </submittedName>
</protein>
<evidence type="ECO:0000313" key="2">
    <source>
        <dbReference type="Proteomes" id="UP001161276"/>
    </source>
</evidence>
<reference evidence="1" key="1">
    <citation type="submission" date="2022-09" db="EMBL/GenBank/DDBJ databases">
        <title>Intensive care unit water sources are persistently colonized with multi-drug resistant bacteria and are the site of extensive horizontal gene transfer of antibiotic resistance genes.</title>
        <authorList>
            <person name="Diorio-Toth L."/>
        </authorList>
    </citation>
    <scope>NUCLEOTIDE SEQUENCE</scope>
    <source>
        <strain evidence="1">GD03676</strain>
    </source>
</reference>
<organism evidence="1 2">
    <name type="scientific">Achromobacter marplatensis</name>
    <dbReference type="NCBI Taxonomy" id="470868"/>
    <lineage>
        <taxon>Bacteria</taxon>
        <taxon>Pseudomonadati</taxon>
        <taxon>Pseudomonadota</taxon>
        <taxon>Betaproteobacteria</taxon>
        <taxon>Burkholderiales</taxon>
        <taxon>Alcaligenaceae</taxon>
        <taxon>Achromobacter</taxon>
    </lineage>
</organism>
<dbReference type="AlphaFoldDB" id="A0AA42WFT4"/>
<name>A0AA42WFT4_9BURK</name>
<sequence length="509" mass="55958">MTLADFTQAPWQRSHEVYQRSPLSMAPAPEYANSEVLVASLYRVIGFGIGESSVSQTGRELEQRLQKLRDRRGVAPKETTLDVEEWNTVLHGVLESPKLPNQSAQRFLQVTPLVPALAPFSGAARLKGSPWSPGNLIRRMVWLGSPNHDAAQALWSSLFSALSIEAKDDVFARWLEKEVLPWSAGNPWQEAPVPPGEVSTLLDSDFSSMSFMPAKQFTKDLKALIQVKHAMTRRQWTSLLESILRIATVTHVAWLCDIQDRLWRCLSDVVEGKGPSGDLDARNRIFPNAAPYMAFGGKALQGLKDKASSYLSARLGINALLWSLDDLDFPYQGTIGSSKEVARLCEHVRVHRQSLIEAGFTTQVAEIREQEAKVLGCKKGIGSNLLEFARHVLGQRQTAIQLLKGYDQGYILKKRGASNSSPWIVSLGPVAVLALVHCALAGMGGARSVHKLGDHLAAYGIAVDRTDIPRNDLGNQLRMLGLVLDSPDAESGMLLIPPFEASLAMDKKE</sequence>